<sequence>MSRDVCIIAADGYTGLLIAEVLTDEAFEKELSSVTGPSLKPSDTRCRNLPNSGPKNSPSKPGRLKEMVGTRRRTGTDTMCLIPPAPKERCDITAELIDAVKKRLFAFSVSAGCDLAEKYMQCRVRESIELESLVSAAK</sequence>
<dbReference type="EMBL" id="JAPDRL010000325">
    <property type="protein sequence ID" value="KAJ9653395.1"/>
    <property type="molecule type" value="Genomic_DNA"/>
</dbReference>
<comment type="caution">
    <text evidence="2">The sequence shown here is derived from an EMBL/GenBank/DDBJ whole genome shotgun (WGS) entry which is preliminary data.</text>
</comment>
<dbReference type="Proteomes" id="UP001172684">
    <property type="component" value="Unassembled WGS sequence"/>
</dbReference>
<proteinExistence type="predicted"/>
<feature type="compositionally biased region" description="Low complexity" evidence="1">
    <location>
        <begin position="50"/>
        <end position="61"/>
    </location>
</feature>
<name>A0ABQ9NEL4_9PEZI</name>
<reference evidence="2" key="1">
    <citation type="submission" date="2022-10" db="EMBL/GenBank/DDBJ databases">
        <title>Culturing micro-colonial fungi from biological soil crusts in the Mojave desert and describing Neophaeococcomyces mojavensis, and introducing the new genera and species Taxawa tesnikishii.</title>
        <authorList>
            <person name="Kurbessoian T."/>
            <person name="Stajich J.E."/>
        </authorList>
    </citation>
    <scope>NUCLEOTIDE SEQUENCE</scope>
    <source>
        <strain evidence="2">TK_1</strain>
    </source>
</reference>
<protein>
    <submittedName>
        <fullName evidence="2">Uncharacterized protein</fullName>
    </submittedName>
</protein>
<feature type="non-terminal residue" evidence="2">
    <location>
        <position position="138"/>
    </location>
</feature>
<gene>
    <name evidence="2" type="ORF">H2201_009147</name>
</gene>
<organism evidence="2 3">
    <name type="scientific">Coniosporium apollinis</name>
    <dbReference type="NCBI Taxonomy" id="61459"/>
    <lineage>
        <taxon>Eukaryota</taxon>
        <taxon>Fungi</taxon>
        <taxon>Dikarya</taxon>
        <taxon>Ascomycota</taxon>
        <taxon>Pezizomycotina</taxon>
        <taxon>Dothideomycetes</taxon>
        <taxon>Dothideomycetes incertae sedis</taxon>
        <taxon>Coniosporium</taxon>
    </lineage>
</organism>
<evidence type="ECO:0000313" key="2">
    <source>
        <dbReference type="EMBL" id="KAJ9653395.1"/>
    </source>
</evidence>
<feature type="region of interest" description="Disordered" evidence="1">
    <location>
        <begin position="32"/>
        <end position="70"/>
    </location>
</feature>
<accession>A0ABQ9NEL4</accession>
<evidence type="ECO:0000256" key="1">
    <source>
        <dbReference type="SAM" id="MobiDB-lite"/>
    </source>
</evidence>
<evidence type="ECO:0000313" key="3">
    <source>
        <dbReference type="Proteomes" id="UP001172684"/>
    </source>
</evidence>
<keyword evidence="3" id="KW-1185">Reference proteome</keyword>